<dbReference type="InterPro" id="IPR047718">
    <property type="entry name" value="RsbA-like_anti_sig"/>
</dbReference>
<feature type="domain" description="Histidine kinase/HSP90-like ATPase" evidence="2">
    <location>
        <begin position="197"/>
        <end position="308"/>
    </location>
</feature>
<dbReference type="InterPro" id="IPR025847">
    <property type="entry name" value="MEDS_domain"/>
</dbReference>
<evidence type="ECO:0000259" key="3">
    <source>
        <dbReference type="Pfam" id="PF14417"/>
    </source>
</evidence>
<dbReference type="NCBIfam" id="NF041045">
    <property type="entry name" value="RsbA_anti_sig"/>
    <property type="match status" value="1"/>
</dbReference>
<protein>
    <submittedName>
        <fullName evidence="4">Anti-sigma factor RsbA family regulatory protein</fullName>
    </submittedName>
</protein>
<keyword evidence="1" id="KW-0808">Transferase</keyword>
<gene>
    <name evidence="4" type="ORF">KCMC57_15910</name>
</gene>
<accession>A0AB33JQY2</accession>
<feature type="domain" description="MEDS" evidence="3">
    <location>
        <begin position="11"/>
        <end position="153"/>
    </location>
</feature>
<dbReference type="InterPro" id="IPR050267">
    <property type="entry name" value="Anti-sigma-factor_SerPK"/>
</dbReference>
<dbReference type="InterPro" id="IPR036890">
    <property type="entry name" value="HATPase_C_sf"/>
</dbReference>
<proteinExistence type="predicted"/>
<dbReference type="InterPro" id="IPR003594">
    <property type="entry name" value="HATPase_dom"/>
</dbReference>
<name>A0AB33JQY2_9ACTN</name>
<dbReference type="PANTHER" id="PTHR35526:SF3">
    <property type="entry name" value="ANTI-SIGMA-F FACTOR RSBW"/>
    <property type="match status" value="1"/>
</dbReference>
<keyword evidence="1" id="KW-0418">Kinase</keyword>
<dbReference type="Pfam" id="PF13581">
    <property type="entry name" value="HATPase_c_2"/>
    <property type="match status" value="1"/>
</dbReference>
<dbReference type="RefSeq" id="WP_407987745.1">
    <property type="nucleotide sequence ID" value="NZ_AP035881.2"/>
</dbReference>
<evidence type="ECO:0000313" key="4">
    <source>
        <dbReference type="EMBL" id="BFP45223.1"/>
    </source>
</evidence>
<dbReference type="Pfam" id="PF14417">
    <property type="entry name" value="MEDS"/>
    <property type="match status" value="1"/>
</dbReference>
<evidence type="ECO:0000256" key="1">
    <source>
        <dbReference type="ARBA" id="ARBA00022527"/>
    </source>
</evidence>
<organism evidence="4">
    <name type="scientific">Kitasatospora sp. CMC57</name>
    <dbReference type="NCBI Taxonomy" id="3231513"/>
    <lineage>
        <taxon>Bacteria</taxon>
        <taxon>Bacillati</taxon>
        <taxon>Actinomycetota</taxon>
        <taxon>Actinomycetes</taxon>
        <taxon>Kitasatosporales</taxon>
        <taxon>Streptomycetaceae</taxon>
        <taxon>Kitasatospora</taxon>
    </lineage>
</organism>
<dbReference type="Gene3D" id="3.30.565.10">
    <property type="entry name" value="Histidine kinase-like ATPase, C-terminal domain"/>
    <property type="match status" value="1"/>
</dbReference>
<dbReference type="AlphaFoldDB" id="A0AB33JQY2"/>
<dbReference type="GO" id="GO:0004674">
    <property type="term" value="F:protein serine/threonine kinase activity"/>
    <property type="evidence" value="ECO:0007669"/>
    <property type="project" value="UniProtKB-KW"/>
</dbReference>
<sequence>MTSGVAAPFVHLALLYRTQEEYLREVGSFVHRAVEADEPVLVAVPGPRLAAVRESLGASAGPTEFTDMTVLGRNPGRILAALQHFADQHPGRVARIVGEPVWPGRSDAEILEATRHEALVNTAFAGRPATVLCPYDLGTLGAEVVRDVGRTHPCVVTDGTTAASPGFVDPRIVCADCETPLPEPTDPAALTVQYAAGRLAAVRRSTETWARGSKLSDARRDDLVLAVGEAAANSVAHGGGSGTLRLWVGQDAGVVAEIRDRGAPTDPLAGRQRPTLTSGAGGRGLWIIHQLSDLVELRVADGLTLRMHFRP</sequence>
<dbReference type="CDD" id="cd16936">
    <property type="entry name" value="HATPase_RsbW-like"/>
    <property type="match status" value="1"/>
</dbReference>
<dbReference type="SUPFAM" id="SSF55874">
    <property type="entry name" value="ATPase domain of HSP90 chaperone/DNA topoisomerase II/histidine kinase"/>
    <property type="match status" value="1"/>
</dbReference>
<dbReference type="PANTHER" id="PTHR35526">
    <property type="entry name" value="ANTI-SIGMA-F FACTOR RSBW-RELATED"/>
    <property type="match status" value="1"/>
</dbReference>
<evidence type="ECO:0000259" key="2">
    <source>
        <dbReference type="Pfam" id="PF13581"/>
    </source>
</evidence>
<keyword evidence="1" id="KW-0723">Serine/threonine-protein kinase</keyword>
<reference evidence="4" key="1">
    <citation type="submission" date="2024-07" db="EMBL/GenBank/DDBJ databases">
        <title>Complete genome sequences of cellulolytic bacteria, Kitasatospora sp. CMC57 and Streptomyces sp. CMC78, isolated from Japanese agricultural soil.</title>
        <authorList>
            <person name="Hashimoto T."/>
            <person name="Ito M."/>
            <person name="Iwamoto M."/>
            <person name="Fukahori D."/>
            <person name="Shoda T."/>
            <person name="Sakoda M."/>
            <person name="Morohoshi T."/>
            <person name="Mitsuboshi M."/>
            <person name="Nishizawa T."/>
        </authorList>
    </citation>
    <scope>NUCLEOTIDE SEQUENCE</scope>
    <source>
        <strain evidence="4">CMC57</strain>
    </source>
</reference>
<dbReference type="EMBL" id="AP035881">
    <property type="protein sequence ID" value="BFP45223.1"/>
    <property type="molecule type" value="Genomic_DNA"/>
</dbReference>